<feature type="transmembrane region" description="Helical" evidence="1">
    <location>
        <begin position="39"/>
        <end position="56"/>
    </location>
</feature>
<keyword evidence="1" id="KW-1133">Transmembrane helix</keyword>
<comment type="caution">
    <text evidence="2">The sequence shown here is derived from an EMBL/GenBank/DDBJ whole genome shotgun (WGS) entry which is preliminary data.</text>
</comment>
<evidence type="ECO:0000256" key="1">
    <source>
        <dbReference type="SAM" id="Phobius"/>
    </source>
</evidence>
<evidence type="ECO:0000313" key="3">
    <source>
        <dbReference type="Proteomes" id="UP000024547"/>
    </source>
</evidence>
<proteinExistence type="predicted"/>
<feature type="transmembrane region" description="Helical" evidence="1">
    <location>
        <begin position="68"/>
        <end position="92"/>
    </location>
</feature>
<gene>
    <name evidence="2" type="ORF">HY36_05865</name>
</gene>
<feature type="transmembrane region" description="Helical" evidence="1">
    <location>
        <begin position="98"/>
        <end position="125"/>
    </location>
</feature>
<dbReference type="RefSeq" id="WP_035552419.1">
    <property type="nucleotide sequence ID" value="NZ_AWFH01000023.1"/>
</dbReference>
<dbReference type="EMBL" id="AWFH01000023">
    <property type="protein sequence ID" value="KCZ60504.1"/>
    <property type="molecule type" value="Genomic_DNA"/>
</dbReference>
<organism evidence="2 3">
    <name type="scientific">Hyphomonas atlantica</name>
    <dbReference type="NCBI Taxonomy" id="1280948"/>
    <lineage>
        <taxon>Bacteria</taxon>
        <taxon>Pseudomonadati</taxon>
        <taxon>Pseudomonadota</taxon>
        <taxon>Alphaproteobacteria</taxon>
        <taxon>Hyphomonadales</taxon>
        <taxon>Hyphomonadaceae</taxon>
        <taxon>Hyphomonas</taxon>
    </lineage>
</organism>
<sequence length="126" mass="13457">MPTGFLASALVPAFCEEAIRSSYLFYLGDRGRRRRVVLSLAAVFVIGELLYDLSLFPAARAEVGDQLAIILLLVALTSGAALHIALTFWTAARQRRGAGVWLVFAIALIAHGLFNLAGIGLVGMLA</sequence>
<dbReference type="Proteomes" id="UP000024547">
    <property type="component" value="Unassembled WGS sequence"/>
</dbReference>
<evidence type="ECO:0000313" key="2">
    <source>
        <dbReference type="EMBL" id="KCZ60504.1"/>
    </source>
</evidence>
<protein>
    <submittedName>
        <fullName evidence="2">Uncharacterized protein</fullName>
    </submittedName>
</protein>
<dbReference type="AlphaFoldDB" id="A0A059E0L7"/>
<keyword evidence="1" id="KW-0472">Membrane</keyword>
<accession>A0A059E0L7</accession>
<keyword evidence="1" id="KW-0812">Transmembrane</keyword>
<name>A0A059E0L7_9PROT</name>
<reference evidence="2 3" key="1">
    <citation type="journal article" date="2014" name="Antonie Van Leeuwenhoek">
        <title>Hyphomonas beringensis sp. nov. and Hyphomonas chukchiensis sp. nov., isolated from surface seawater of the Bering Sea and Chukchi Sea.</title>
        <authorList>
            <person name="Li C."/>
            <person name="Lai Q."/>
            <person name="Li G."/>
            <person name="Dong C."/>
            <person name="Wang J."/>
            <person name="Liao Y."/>
            <person name="Shao Z."/>
        </authorList>
    </citation>
    <scope>NUCLEOTIDE SEQUENCE [LARGE SCALE GENOMIC DNA]</scope>
    <source>
        <strain evidence="2 3">22II1-22F38</strain>
    </source>
</reference>
<dbReference type="STRING" id="1280948.HY36_05865"/>
<keyword evidence="3" id="KW-1185">Reference proteome</keyword>